<keyword evidence="2" id="KW-1185">Reference proteome</keyword>
<gene>
    <name evidence="1" type="ORF">F503_02188</name>
</gene>
<evidence type="ECO:0000313" key="2">
    <source>
        <dbReference type="Proteomes" id="UP000016923"/>
    </source>
</evidence>
<dbReference type="OrthoDB" id="268400at2759"/>
<evidence type="ECO:0000313" key="1">
    <source>
        <dbReference type="EMBL" id="EPE05449.1"/>
    </source>
</evidence>
<protein>
    <submittedName>
        <fullName evidence="1">Mfs transporter</fullName>
    </submittedName>
</protein>
<dbReference type="HOGENOM" id="CLU_2427629_0_0_1"/>
<accession>S3BW12</accession>
<dbReference type="EMBL" id="KE148156">
    <property type="protein sequence ID" value="EPE05449.1"/>
    <property type="molecule type" value="Genomic_DNA"/>
</dbReference>
<sequence length="91" mass="10033">MSILFPSHARFFFTLDHLLSSQSLPSIHTSQITISNERHLVHSHAEEGNIPGTVDLCVVEGDGTAYGQARFPVLAEDPNDHLQCVKEIATH</sequence>
<organism evidence="1 2">
    <name type="scientific">Ophiostoma piceae (strain UAMH 11346)</name>
    <name type="common">Sap stain fungus</name>
    <dbReference type="NCBI Taxonomy" id="1262450"/>
    <lineage>
        <taxon>Eukaryota</taxon>
        <taxon>Fungi</taxon>
        <taxon>Dikarya</taxon>
        <taxon>Ascomycota</taxon>
        <taxon>Pezizomycotina</taxon>
        <taxon>Sordariomycetes</taxon>
        <taxon>Sordariomycetidae</taxon>
        <taxon>Ophiostomatales</taxon>
        <taxon>Ophiostomataceae</taxon>
        <taxon>Ophiostoma</taxon>
    </lineage>
</organism>
<reference evidence="1 2" key="1">
    <citation type="journal article" date="2013" name="BMC Genomics">
        <title>The genome and transcriptome of the pine saprophyte Ophiostoma piceae, and a comparison with the bark beetle-associated pine pathogen Grosmannia clavigera.</title>
        <authorList>
            <person name="Haridas S."/>
            <person name="Wang Y."/>
            <person name="Lim L."/>
            <person name="Massoumi Alamouti S."/>
            <person name="Jackman S."/>
            <person name="Docking R."/>
            <person name="Robertson G."/>
            <person name="Birol I."/>
            <person name="Bohlmann J."/>
            <person name="Breuil C."/>
        </authorList>
    </citation>
    <scope>NUCLEOTIDE SEQUENCE [LARGE SCALE GENOMIC DNA]</scope>
    <source>
        <strain evidence="1 2">UAMH 11346</strain>
    </source>
</reference>
<dbReference type="VEuPathDB" id="FungiDB:F503_02188"/>
<dbReference type="AlphaFoldDB" id="S3BW12"/>
<name>S3BW12_OPHP1</name>
<dbReference type="STRING" id="1262450.S3BW12"/>
<dbReference type="Proteomes" id="UP000016923">
    <property type="component" value="Unassembled WGS sequence"/>
</dbReference>
<proteinExistence type="predicted"/>